<evidence type="ECO:0000256" key="1">
    <source>
        <dbReference type="ARBA" id="ARBA00004141"/>
    </source>
</evidence>
<comment type="caution">
    <text evidence="13">The sequence shown here is derived from an EMBL/GenBank/DDBJ whole genome shotgun (WGS) entry which is preliminary data.</text>
</comment>
<dbReference type="Proteomes" id="UP001500506">
    <property type="component" value="Unassembled WGS sequence"/>
</dbReference>
<keyword evidence="7" id="KW-0764">Sulfate transport</keyword>
<keyword evidence="6 10" id="KW-1133">Transmembrane helix</keyword>
<dbReference type="InterPro" id="IPR000515">
    <property type="entry name" value="MetI-like"/>
</dbReference>
<comment type="subunit">
    <text evidence="2">The complex is composed of two ATP-binding proteins (CysA), two transmembrane proteins (CysT and CysW) and a solute-binding protein (CysP).</text>
</comment>
<keyword evidence="4 11" id="KW-0500">Molybdenum</keyword>
<dbReference type="InterPro" id="IPR035906">
    <property type="entry name" value="MetI-like_sf"/>
</dbReference>
<evidence type="ECO:0000313" key="14">
    <source>
        <dbReference type="Proteomes" id="UP001500506"/>
    </source>
</evidence>
<evidence type="ECO:0000259" key="12">
    <source>
        <dbReference type="PROSITE" id="PS50928"/>
    </source>
</evidence>
<evidence type="ECO:0000256" key="11">
    <source>
        <dbReference type="RuleBase" id="RU365097"/>
    </source>
</evidence>
<dbReference type="RefSeq" id="WP_232498325.1">
    <property type="nucleotide sequence ID" value="NZ_BAAANH010000001.1"/>
</dbReference>
<reference evidence="14" key="1">
    <citation type="journal article" date="2019" name="Int. J. Syst. Evol. Microbiol.">
        <title>The Global Catalogue of Microorganisms (GCM) 10K type strain sequencing project: providing services to taxonomists for standard genome sequencing and annotation.</title>
        <authorList>
            <consortium name="The Broad Institute Genomics Platform"/>
            <consortium name="The Broad Institute Genome Sequencing Center for Infectious Disease"/>
            <person name="Wu L."/>
            <person name="Ma J."/>
        </authorList>
    </citation>
    <scope>NUCLEOTIDE SEQUENCE [LARGE SCALE GENOMIC DNA]</scope>
    <source>
        <strain evidence="14">JCM 14319</strain>
    </source>
</reference>
<comment type="subcellular location">
    <subcellularLocation>
        <location evidence="10">Cell membrane</location>
        <topology evidence="10">Multi-pass membrane protein</topology>
    </subcellularLocation>
    <subcellularLocation>
        <location evidence="1">Membrane</location>
        <topology evidence="1">Multi-pass membrane protein</topology>
    </subcellularLocation>
</comment>
<name>A0ABN2K9P6_9MICO</name>
<evidence type="ECO:0000313" key="13">
    <source>
        <dbReference type="EMBL" id="GAA1751307.1"/>
    </source>
</evidence>
<dbReference type="SUPFAM" id="SSF161098">
    <property type="entry name" value="MetI-like"/>
    <property type="match status" value="1"/>
</dbReference>
<feature type="transmembrane region" description="Helical" evidence="10">
    <location>
        <begin position="258"/>
        <end position="276"/>
    </location>
</feature>
<dbReference type="PROSITE" id="PS50928">
    <property type="entry name" value="ABC_TM1"/>
    <property type="match status" value="1"/>
</dbReference>
<keyword evidence="8 10" id="KW-0472">Membrane</keyword>
<evidence type="ECO:0000256" key="10">
    <source>
        <dbReference type="RuleBase" id="RU363032"/>
    </source>
</evidence>
<dbReference type="InterPro" id="IPR005667">
    <property type="entry name" value="Sulph_transpt2"/>
</dbReference>
<feature type="transmembrane region" description="Helical" evidence="10">
    <location>
        <begin position="27"/>
        <end position="51"/>
    </location>
</feature>
<evidence type="ECO:0000256" key="3">
    <source>
        <dbReference type="ARBA" id="ARBA00022448"/>
    </source>
</evidence>
<evidence type="ECO:0000256" key="9">
    <source>
        <dbReference type="ARBA" id="ARBA00025323"/>
    </source>
</evidence>
<dbReference type="EMBL" id="BAAANH010000001">
    <property type="protein sequence ID" value="GAA1751307.1"/>
    <property type="molecule type" value="Genomic_DNA"/>
</dbReference>
<evidence type="ECO:0000256" key="4">
    <source>
        <dbReference type="ARBA" id="ARBA00022505"/>
    </source>
</evidence>
<protein>
    <recommendedName>
        <fullName evidence="11">Molybdenum transport system permease</fullName>
    </recommendedName>
</protein>
<feature type="transmembrane region" description="Helical" evidence="10">
    <location>
        <begin position="149"/>
        <end position="170"/>
    </location>
</feature>
<keyword evidence="5 10" id="KW-0812">Transmembrane</keyword>
<comment type="function">
    <text evidence="9">Part of the ABC transporter complex CysAWTP (TC 3.A.1.6.1) involved in sulfate/thiosulfate import. Probably responsible for the translocation of the substrate across the membrane.</text>
</comment>
<feature type="transmembrane region" description="Helical" evidence="10">
    <location>
        <begin position="199"/>
        <end position="220"/>
    </location>
</feature>
<evidence type="ECO:0000256" key="8">
    <source>
        <dbReference type="ARBA" id="ARBA00023136"/>
    </source>
</evidence>
<feature type="transmembrane region" description="Helical" evidence="10">
    <location>
        <begin position="71"/>
        <end position="97"/>
    </location>
</feature>
<proteinExistence type="inferred from homology"/>
<dbReference type="InterPro" id="IPR006469">
    <property type="entry name" value="NifC_ABC_porter"/>
</dbReference>
<dbReference type="Gene3D" id="1.10.3720.10">
    <property type="entry name" value="MetI-like"/>
    <property type="match status" value="1"/>
</dbReference>
<evidence type="ECO:0000256" key="7">
    <source>
        <dbReference type="ARBA" id="ARBA00023032"/>
    </source>
</evidence>
<organism evidence="13 14">
    <name type="scientific">Agromyces humatus</name>
    <dbReference type="NCBI Taxonomy" id="279573"/>
    <lineage>
        <taxon>Bacteria</taxon>
        <taxon>Bacillati</taxon>
        <taxon>Actinomycetota</taxon>
        <taxon>Actinomycetes</taxon>
        <taxon>Micrococcales</taxon>
        <taxon>Microbacteriaceae</taxon>
        <taxon>Agromyces</taxon>
    </lineage>
</organism>
<comment type="function">
    <text evidence="11">Part of the binding-protein-dependent transport system for molybdenum; probably responsible for the translocation of the substrate across the membrane.</text>
</comment>
<keyword evidence="3 10" id="KW-0813">Transport</keyword>
<evidence type="ECO:0000256" key="5">
    <source>
        <dbReference type="ARBA" id="ARBA00022692"/>
    </source>
</evidence>
<dbReference type="NCBIfam" id="TIGR02141">
    <property type="entry name" value="modB_ABC"/>
    <property type="match status" value="1"/>
</dbReference>
<dbReference type="InterPro" id="IPR011867">
    <property type="entry name" value="ModB_ABC"/>
</dbReference>
<gene>
    <name evidence="13" type="ORF">GCM10009747_05890</name>
</gene>
<keyword evidence="11" id="KW-1003">Cell membrane</keyword>
<dbReference type="PANTHER" id="PTHR30406">
    <property type="entry name" value="SULFATE TRANSPORT SYSTEM PERMEASE PROTEIN"/>
    <property type="match status" value="1"/>
</dbReference>
<dbReference type="CDD" id="cd06261">
    <property type="entry name" value="TM_PBP2"/>
    <property type="match status" value="1"/>
</dbReference>
<dbReference type="NCBIfam" id="TIGR01581">
    <property type="entry name" value="Mo_ABC_porter"/>
    <property type="match status" value="1"/>
</dbReference>
<accession>A0ABN2K9P6</accession>
<evidence type="ECO:0000256" key="2">
    <source>
        <dbReference type="ARBA" id="ARBA00011779"/>
    </source>
</evidence>
<feature type="transmembrane region" description="Helical" evidence="10">
    <location>
        <begin position="109"/>
        <end position="129"/>
    </location>
</feature>
<sequence>MTASSPAGVTARASETRRDDAAAARRFPLWLYLPAAVGAAVLALPLVALLVRLDWTQVPAAVASPAALQALTLSLATAAIATGVCIVLGVPLAMVIARSSKGIAAVLRTLTTLPLVLPPLVGGIALLALLGRNGLFGETLGVLGLRIPFTTAAVVIAQTFVALPFLVITVEGSLRTAGTRYETVAAGLGARRFTVFRRITLPLVAPGLIAGTVLCFARALGEFGATALFAGNSAGITRTMPLAIYTAFNGAGVSEDTAIALSLMLVLVAVAVLVLMRSWREDAPR</sequence>
<dbReference type="Pfam" id="PF00528">
    <property type="entry name" value="BPD_transp_1"/>
    <property type="match status" value="1"/>
</dbReference>
<comment type="similarity">
    <text evidence="11">Belongs to the binding-protein-dependent transport system permease family. CysTW subfamily.</text>
</comment>
<dbReference type="PANTHER" id="PTHR30406:SF8">
    <property type="entry name" value="SULFATE TRANSPORT SYSTEM PERMEASE PROTEIN CYST"/>
    <property type="match status" value="1"/>
</dbReference>
<keyword evidence="14" id="KW-1185">Reference proteome</keyword>
<evidence type="ECO:0000256" key="6">
    <source>
        <dbReference type="ARBA" id="ARBA00022989"/>
    </source>
</evidence>
<feature type="domain" description="ABC transmembrane type-1" evidence="12">
    <location>
        <begin position="71"/>
        <end position="276"/>
    </location>
</feature>